<dbReference type="InterPro" id="IPR051922">
    <property type="entry name" value="Bact_Sporulation_Assoc"/>
</dbReference>
<dbReference type="RefSeq" id="WP_208499418.1">
    <property type="nucleotide sequence ID" value="NZ_JAGFOA010000001.1"/>
</dbReference>
<dbReference type="PANTHER" id="PTHR30032">
    <property type="entry name" value="N-ACETYLMURAMOYL-L-ALANINE AMIDASE-RELATED"/>
    <property type="match status" value="1"/>
</dbReference>
<feature type="compositionally biased region" description="Pro residues" evidence="1">
    <location>
        <begin position="63"/>
        <end position="73"/>
    </location>
</feature>
<evidence type="ECO:0000313" key="3">
    <source>
        <dbReference type="EMBL" id="MBO3662026.1"/>
    </source>
</evidence>
<feature type="compositionally biased region" description="Low complexity" evidence="1">
    <location>
        <begin position="37"/>
        <end position="62"/>
    </location>
</feature>
<dbReference type="GO" id="GO:0030288">
    <property type="term" value="C:outer membrane-bounded periplasmic space"/>
    <property type="evidence" value="ECO:0007669"/>
    <property type="project" value="TreeGrafter"/>
</dbReference>
<dbReference type="Pfam" id="PF04122">
    <property type="entry name" value="CW_binding_2"/>
    <property type="match status" value="3"/>
</dbReference>
<comment type="caution">
    <text evidence="3">The sequence shown here is derived from an EMBL/GenBank/DDBJ whole genome shotgun (WGS) entry which is preliminary data.</text>
</comment>
<evidence type="ECO:0000256" key="2">
    <source>
        <dbReference type="SAM" id="SignalP"/>
    </source>
</evidence>
<evidence type="ECO:0000256" key="1">
    <source>
        <dbReference type="SAM" id="MobiDB-lite"/>
    </source>
</evidence>
<dbReference type="AlphaFoldDB" id="A0A939TPF3"/>
<gene>
    <name evidence="3" type="ORF">J5V96_00715</name>
</gene>
<dbReference type="InterPro" id="IPR007253">
    <property type="entry name" value="Cell_wall-bd_2"/>
</dbReference>
<feature type="chain" id="PRO_5037647619" evidence="2">
    <location>
        <begin position="35"/>
        <end position="692"/>
    </location>
</feature>
<sequence>MRLSPLGRRSSRGLLVAVASVALLTGLLPAPALAAATEPTPAPTATTDAVPTPSAEPTTGPASPAPASPAPEKPAPEAEVPQPQPTAASTDAPLPVAKVPMQRDGHEAGEHTLAEKDRAGDETLDLADPGNTPVPAGGASGSTDGASGARLSLVRPEASIVQAAPVVGFSAGDIVSDHVFTNKASMSEAAIRSFIDGKVAKCQAGYTCLEMYRQNTPTRAADAYCSQYTGGTNEDAARIIYKVAQACNTNPQVLLVMLQKEQGLVTHVWPSDFRFTIAMGMGCPDTAACDKLYYGFFNQVYGAARQMKIYGKSSYFTWYAPGGTRSIGYHPNASCGSSGVYVKNTATAGLYYYTPYQPNAAALAAGFGTGDKCSSYGNRNFYNYFSTWFGSTHQFSTGRIYGADRYATSVQVSRQYAAGPSVAYIASGSDYADALSAAPAAAKLGGPLLLTQPTQLPKVVSDELLRLKPKAIVVVGGTGAVSASVYSALAKIQPNIRRDAGSDRYATSRVVNQKAFPGGSSIAYVATGTDFPDALSASAVAGSVGAPVILVNGKQTTVDAATVSLVSSLKVRQVRIAGGTASVSSGIQTQIAKQATVTRLAGADRYETSAAINGAAYSTAPWVFFATGADFADALSGAALAGKLKRPLLVVRSNCIASKASDQLARWGSSLQTLIGGPTLLGTGVINHTVCR</sequence>
<organism evidence="3 4">
    <name type="scientific">Microbacterium stercoris</name>
    <dbReference type="NCBI Taxonomy" id="2820289"/>
    <lineage>
        <taxon>Bacteria</taxon>
        <taxon>Bacillati</taxon>
        <taxon>Actinomycetota</taxon>
        <taxon>Actinomycetes</taxon>
        <taxon>Micrococcales</taxon>
        <taxon>Microbacteriaceae</taxon>
        <taxon>Microbacterium</taxon>
    </lineage>
</organism>
<evidence type="ECO:0000313" key="4">
    <source>
        <dbReference type="Proteomes" id="UP000680132"/>
    </source>
</evidence>
<accession>A0A939TPF3</accession>
<keyword evidence="2" id="KW-0732">Signal</keyword>
<protein>
    <submittedName>
        <fullName evidence="3">Cell wall-binding repeat-containing protein</fullName>
    </submittedName>
</protein>
<keyword evidence="4" id="KW-1185">Reference proteome</keyword>
<dbReference type="Gene3D" id="3.40.50.12090">
    <property type="match status" value="2"/>
</dbReference>
<feature type="compositionally biased region" description="Low complexity" evidence="1">
    <location>
        <begin position="77"/>
        <end position="88"/>
    </location>
</feature>
<dbReference type="Proteomes" id="UP000680132">
    <property type="component" value="Unassembled WGS sequence"/>
</dbReference>
<reference evidence="3" key="1">
    <citation type="submission" date="2021-03" db="EMBL/GenBank/DDBJ databases">
        <title>Microbacterium sp. nov., a novel actinobacterium isolated from cow dung.</title>
        <authorList>
            <person name="Zhang L."/>
        </authorList>
    </citation>
    <scope>NUCLEOTIDE SEQUENCE</scope>
    <source>
        <strain evidence="3">NEAU-LLB</strain>
    </source>
</reference>
<feature type="region of interest" description="Disordered" evidence="1">
    <location>
        <begin position="37"/>
        <end position="95"/>
    </location>
</feature>
<dbReference type="EMBL" id="JAGFOA010000001">
    <property type="protein sequence ID" value="MBO3662026.1"/>
    <property type="molecule type" value="Genomic_DNA"/>
</dbReference>
<feature type="region of interest" description="Disordered" evidence="1">
    <location>
        <begin position="122"/>
        <end position="148"/>
    </location>
</feature>
<dbReference type="PANTHER" id="PTHR30032:SF4">
    <property type="entry name" value="AMIDASE ENHANCER"/>
    <property type="match status" value="1"/>
</dbReference>
<feature type="signal peptide" evidence="2">
    <location>
        <begin position="1"/>
        <end position="34"/>
    </location>
</feature>
<proteinExistence type="predicted"/>
<name>A0A939TPF3_9MICO</name>